<keyword evidence="2" id="KW-1185">Reference proteome</keyword>
<dbReference type="AlphaFoldDB" id="A0A286ACT2"/>
<evidence type="ECO:0000313" key="1">
    <source>
        <dbReference type="EMBL" id="SOD19712.1"/>
    </source>
</evidence>
<evidence type="ECO:0000313" key="2">
    <source>
        <dbReference type="Proteomes" id="UP000219281"/>
    </source>
</evidence>
<proteinExistence type="predicted"/>
<reference evidence="2" key="1">
    <citation type="submission" date="2017-09" db="EMBL/GenBank/DDBJ databases">
        <authorList>
            <person name="Varghese N."/>
            <person name="Submissions S."/>
        </authorList>
    </citation>
    <scope>NUCLEOTIDE SEQUENCE [LARGE SCALE GENOMIC DNA]</scope>
    <source>
        <strain evidence="2">CGMCC 1.12803</strain>
    </source>
</reference>
<protein>
    <submittedName>
        <fullName evidence="1">Uncharacterized protein</fullName>
    </submittedName>
</protein>
<dbReference type="EMBL" id="OCMT01000004">
    <property type="protein sequence ID" value="SOD19712.1"/>
    <property type="molecule type" value="Genomic_DNA"/>
</dbReference>
<sequence>MLELFLIVCLIVFVAFFFSPYELTVGEEED</sequence>
<organism evidence="1 2">
    <name type="scientific">Pedobacter xixiisoli</name>
    <dbReference type="NCBI Taxonomy" id="1476464"/>
    <lineage>
        <taxon>Bacteria</taxon>
        <taxon>Pseudomonadati</taxon>
        <taxon>Bacteroidota</taxon>
        <taxon>Sphingobacteriia</taxon>
        <taxon>Sphingobacteriales</taxon>
        <taxon>Sphingobacteriaceae</taxon>
        <taxon>Pedobacter</taxon>
    </lineage>
</organism>
<gene>
    <name evidence="1" type="ORF">SAMN06297358_3417</name>
</gene>
<name>A0A286ACT2_9SPHI</name>
<dbReference type="Proteomes" id="UP000219281">
    <property type="component" value="Unassembled WGS sequence"/>
</dbReference>
<accession>A0A286ACT2</accession>